<evidence type="ECO:0000313" key="2">
    <source>
        <dbReference type="Proteomes" id="UP000183832"/>
    </source>
</evidence>
<gene>
    <name evidence="1" type="ORF">CLUMA_CG019154</name>
</gene>
<dbReference type="EMBL" id="CVRI01000066">
    <property type="protein sequence ID" value="CRL06337.1"/>
    <property type="molecule type" value="Genomic_DNA"/>
</dbReference>
<evidence type="ECO:0000313" key="1">
    <source>
        <dbReference type="EMBL" id="CRL06337.1"/>
    </source>
</evidence>
<dbReference type="AlphaFoldDB" id="A0A1J1J620"/>
<organism evidence="1 2">
    <name type="scientific">Clunio marinus</name>
    <dbReference type="NCBI Taxonomy" id="568069"/>
    <lineage>
        <taxon>Eukaryota</taxon>
        <taxon>Metazoa</taxon>
        <taxon>Ecdysozoa</taxon>
        <taxon>Arthropoda</taxon>
        <taxon>Hexapoda</taxon>
        <taxon>Insecta</taxon>
        <taxon>Pterygota</taxon>
        <taxon>Neoptera</taxon>
        <taxon>Endopterygota</taxon>
        <taxon>Diptera</taxon>
        <taxon>Nematocera</taxon>
        <taxon>Chironomoidea</taxon>
        <taxon>Chironomidae</taxon>
        <taxon>Clunio</taxon>
    </lineage>
</organism>
<accession>A0A1J1J620</accession>
<sequence>MSSTLKKKEKTKIIWFIGGILKKHRLQESKQKGEIEMKISHLVNK</sequence>
<keyword evidence="2" id="KW-1185">Reference proteome</keyword>
<protein>
    <submittedName>
        <fullName evidence="1">CLUMA_CG019154, isoform A</fullName>
    </submittedName>
</protein>
<reference evidence="1 2" key="1">
    <citation type="submission" date="2015-04" db="EMBL/GenBank/DDBJ databases">
        <authorList>
            <person name="Syromyatnikov M.Y."/>
            <person name="Popov V.N."/>
        </authorList>
    </citation>
    <scope>NUCLEOTIDE SEQUENCE [LARGE SCALE GENOMIC DNA]</scope>
</reference>
<proteinExistence type="predicted"/>
<dbReference type="Proteomes" id="UP000183832">
    <property type="component" value="Unassembled WGS sequence"/>
</dbReference>
<name>A0A1J1J620_9DIPT</name>